<dbReference type="InterPro" id="IPR006600">
    <property type="entry name" value="HTH_CenpB_DNA-bd_dom"/>
</dbReference>
<dbReference type="Pfam" id="PF03221">
    <property type="entry name" value="HTH_Tnp_Tc5"/>
    <property type="match status" value="1"/>
</dbReference>
<reference evidence="4 5" key="1">
    <citation type="journal article" date="2018" name="J. Invertebr. Pathol.">
        <title>New genotyping method for the causative agent of crayfish plague (Aphanomyces astaci) based on whole genome data.</title>
        <authorList>
            <person name="Minardi D."/>
            <person name="Studholme D.J."/>
            <person name="van der Giezen M."/>
            <person name="Pretto T."/>
            <person name="Oidtmann B."/>
        </authorList>
    </citation>
    <scope>NUCLEOTIDE SEQUENCE [LARGE SCALE GENOMIC DNA]</scope>
    <source>
        <strain evidence="4 5">KB13</strain>
    </source>
</reference>
<evidence type="ECO:0000256" key="2">
    <source>
        <dbReference type="SAM" id="MobiDB-lite"/>
    </source>
</evidence>
<dbReference type="PROSITE" id="PS51253">
    <property type="entry name" value="HTH_CENPB"/>
    <property type="match status" value="1"/>
</dbReference>
<dbReference type="Proteomes" id="UP000275652">
    <property type="component" value="Unassembled WGS sequence"/>
</dbReference>
<dbReference type="InterPro" id="IPR009057">
    <property type="entry name" value="Homeodomain-like_sf"/>
</dbReference>
<sequence>MAPLTRSRYTPAELHQAIQDVISGQSGRFVSGKSKIPYLTLMRKVREAGTLVPPQRRGPPPMLPRDCESDLVAWITAMQQDGHPVDRHMILIKSNQLVRQLDPLGSVSGGWYKRFMQRHTQLTSRSAQVISHARKSFNDAAVQVLFDSVESVITEHASKRLSSATLSCARRSWRCPLKETPDQPKTIDVGGRILTLALLHDIDKSKTERAEATKLKLALRKKRAAKRKGKPDPRRPSARRERHRRNLQTTSLHNQTKTT</sequence>
<feature type="domain" description="HTH CENPB-type" evidence="3">
    <location>
        <begin position="55"/>
        <end position="125"/>
    </location>
</feature>
<gene>
    <name evidence="4" type="ORF">DYB28_014476</name>
</gene>
<dbReference type="Gene3D" id="1.10.10.60">
    <property type="entry name" value="Homeodomain-like"/>
    <property type="match status" value="1"/>
</dbReference>
<evidence type="ECO:0000256" key="1">
    <source>
        <dbReference type="ARBA" id="ARBA00023125"/>
    </source>
</evidence>
<evidence type="ECO:0000313" key="5">
    <source>
        <dbReference type="Proteomes" id="UP000275652"/>
    </source>
</evidence>
<feature type="compositionally biased region" description="Basic residues" evidence="2">
    <location>
        <begin position="218"/>
        <end position="229"/>
    </location>
</feature>
<accession>A0A9X8DSR4</accession>
<organism evidence="4 5">
    <name type="scientific">Aphanomyces astaci</name>
    <name type="common">Crayfish plague agent</name>
    <dbReference type="NCBI Taxonomy" id="112090"/>
    <lineage>
        <taxon>Eukaryota</taxon>
        <taxon>Sar</taxon>
        <taxon>Stramenopiles</taxon>
        <taxon>Oomycota</taxon>
        <taxon>Saprolegniomycetes</taxon>
        <taxon>Saprolegniales</taxon>
        <taxon>Verrucalvaceae</taxon>
        <taxon>Aphanomyces</taxon>
    </lineage>
</organism>
<evidence type="ECO:0000313" key="4">
    <source>
        <dbReference type="EMBL" id="RLO03032.1"/>
    </source>
</evidence>
<name>A0A9X8DSR4_APHAT</name>
<feature type="compositionally biased region" description="Polar residues" evidence="2">
    <location>
        <begin position="247"/>
        <end position="259"/>
    </location>
</feature>
<protein>
    <recommendedName>
        <fullName evidence="3">HTH CENPB-type domain-containing protein</fullName>
    </recommendedName>
</protein>
<dbReference type="AlphaFoldDB" id="A0A9X8DSR4"/>
<dbReference type="SUPFAM" id="SSF46689">
    <property type="entry name" value="Homeodomain-like"/>
    <property type="match status" value="1"/>
</dbReference>
<keyword evidence="1" id="KW-0238">DNA-binding</keyword>
<proteinExistence type="predicted"/>
<evidence type="ECO:0000259" key="3">
    <source>
        <dbReference type="PROSITE" id="PS51253"/>
    </source>
</evidence>
<dbReference type="EMBL" id="QUTI01032007">
    <property type="protein sequence ID" value="RLO03032.1"/>
    <property type="molecule type" value="Genomic_DNA"/>
</dbReference>
<feature type="compositionally biased region" description="Basic and acidic residues" evidence="2">
    <location>
        <begin position="230"/>
        <end position="239"/>
    </location>
</feature>
<dbReference type="SMART" id="SM00674">
    <property type="entry name" value="CENPB"/>
    <property type="match status" value="1"/>
</dbReference>
<feature type="region of interest" description="Disordered" evidence="2">
    <location>
        <begin position="218"/>
        <end position="259"/>
    </location>
</feature>
<dbReference type="GO" id="GO:0003677">
    <property type="term" value="F:DNA binding"/>
    <property type="evidence" value="ECO:0007669"/>
    <property type="project" value="UniProtKB-KW"/>
</dbReference>
<comment type="caution">
    <text evidence="4">The sequence shown here is derived from an EMBL/GenBank/DDBJ whole genome shotgun (WGS) entry which is preliminary data.</text>
</comment>